<keyword evidence="2" id="KW-1185">Reference proteome</keyword>
<gene>
    <name evidence="1" type="ORF">ILEXP_LOCUS56108</name>
</gene>
<dbReference type="EMBL" id="CAUOFW020009390">
    <property type="protein sequence ID" value="CAK9185693.1"/>
    <property type="molecule type" value="Genomic_DNA"/>
</dbReference>
<protein>
    <submittedName>
        <fullName evidence="1">Uncharacterized protein</fullName>
    </submittedName>
</protein>
<evidence type="ECO:0000313" key="2">
    <source>
        <dbReference type="Proteomes" id="UP001642360"/>
    </source>
</evidence>
<accession>A0ABC8UX91</accession>
<sequence>MRGGPLGNHVQELINEGHGTERPISQDWPDLPPFIISEAPKNMRQLHPQAYEPRLVSIGPVHHSDERLLPMIQDKLRFYLRLSEQLYGSRDIDNEIKRKADNLAHKAKSCYPHTYGMTDSDFGLMLALDACFILELFRYAKQGIVVDDPIFRARWMLPAIRLDLIKFGNQLPFFVLEALYDLTSSGNESQPPLTKLAANFLAPLVPNAHEWSLPFDKKPTHLLAFIHSTFSPMSHNCSVAISDINLPWDGRCLVKSTNELQNYGIRLKKGYYGLLNINFDPSTAVLEIPSLVINHDTVSIFEIW</sequence>
<organism evidence="1 2">
    <name type="scientific">Ilex paraguariensis</name>
    <name type="common">yerba mate</name>
    <dbReference type="NCBI Taxonomy" id="185542"/>
    <lineage>
        <taxon>Eukaryota</taxon>
        <taxon>Viridiplantae</taxon>
        <taxon>Streptophyta</taxon>
        <taxon>Embryophyta</taxon>
        <taxon>Tracheophyta</taxon>
        <taxon>Spermatophyta</taxon>
        <taxon>Magnoliopsida</taxon>
        <taxon>eudicotyledons</taxon>
        <taxon>Gunneridae</taxon>
        <taxon>Pentapetalae</taxon>
        <taxon>asterids</taxon>
        <taxon>campanulids</taxon>
        <taxon>Aquifoliales</taxon>
        <taxon>Aquifoliaceae</taxon>
        <taxon>Ilex</taxon>
    </lineage>
</organism>
<dbReference type="Pfam" id="PF03140">
    <property type="entry name" value="DUF247"/>
    <property type="match status" value="1"/>
</dbReference>
<dbReference type="Proteomes" id="UP001642360">
    <property type="component" value="Unassembled WGS sequence"/>
</dbReference>
<dbReference type="PANTHER" id="PTHR31170">
    <property type="entry name" value="BNAC04G53230D PROTEIN"/>
    <property type="match status" value="1"/>
</dbReference>
<comment type="caution">
    <text evidence="1">The sequence shown here is derived from an EMBL/GenBank/DDBJ whole genome shotgun (WGS) entry which is preliminary data.</text>
</comment>
<dbReference type="PANTHER" id="PTHR31170:SF25">
    <property type="entry name" value="BNAA09G04570D PROTEIN"/>
    <property type="match status" value="1"/>
</dbReference>
<dbReference type="InterPro" id="IPR004158">
    <property type="entry name" value="DUF247_pln"/>
</dbReference>
<proteinExistence type="predicted"/>
<evidence type="ECO:0000313" key="1">
    <source>
        <dbReference type="EMBL" id="CAK9185693.1"/>
    </source>
</evidence>
<dbReference type="AlphaFoldDB" id="A0ABC8UX91"/>
<name>A0ABC8UX91_9AQUA</name>
<reference evidence="1 2" key="1">
    <citation type="submission" date="2024-02" db="EMBL/GenBank/DDBJ databases">
        <authorList>
            <person name="Vignale AGUSTIN F."/>
            <person name="Sosa J E."/>
            <person name="Modenutti C."/>
        </authorList>
    </citation>
    <scope>NUCLEOTIDE SEQUENCE [LARGE SCALE GENOMIC DNA]</scope>
</reference>